<comment type="similarity">
    <text evidence="2">Belongs to the UPF0053 family.</text>
</comment>
<dbReference type="InterPro" id="IPR044751">
    <property type="entry name" value="Ion_transp-like_CBS"/>
</dbReference>
<evidence type="ECO:0000256" key="11">
    <source>
        <dbReference type="SAM" id="Phobius"/>
    </source>
</evidence>
<reference evidence="14 15" key="1">
    <citation type="submission" date="2022-03" db="EMBL/GenBank/DDBJ databases">
        <title>Metagenome-assembled genomes from swine fecal metagenomes.</title>
        <authorList>
            <person name="Holman D.B."/>
            <person name="Kommadath A."/>
        </authorList>
    </citation>
    <scope>NUCLEOTIDE SEQUENCE [LARGE SCALE GENOMIC DNA]</scope>
    <source>
        <strain evidence="14">SUG147</strain>
    </source>
</reference>
<dbReference type="Pfam" id="PF03471">
    <property type="entry name" value="CorC_HlyC"/>
    <property type="match status" value="1"/>
</dbReference>
<protein>
    <submittedName>
        <fullName evidence="14">Hemolysin family protein</fullName>
    </submittedName>
</protein>
<dbReference type="GO" id="GO:0050660">
    <property type="term" value="F:flavin adenine dinucleotide binding"/>
    <property type="evidence" value="ECO:0007669"/>
    <property type="project" value="InterPro"/>
</dbReference>
<dbReference type="Pfam" id="PF01595">
    <property type="entry name" value="CNNM"/>
    <property type="match status" value="1"/>
</dbReference>
<accession>A0AAE3FHF6</accession>
<dbReference type="InterPro" id="IPR005170">
    <property type="entry name" value="Transptr-assoc_dom"/>
</dbReference>
<proteinExistence type="inferred from homology"/>
<evidence type="ECO:0000313" key="15">
    <source>
        <dbReference type="Proteomes" id="UP001139365"/>
    </source>
</evidence>
<evidence type="ECO:0000256" key="10">
    <source>
        <dbReference type="PROSITE-ProRule" id="PRU01193"/>
    </source>
</evidence>
<dbReference type="FunFam" id="3.10.580.10:FF:000002">
    <property type="entry name" value="Magnesium/cobalt efflux protein CorC"/>
    <property type="match status" value="1"/>
</dbReference>
<comment type="subcellular location">
    <subcellularLocation>
        <location evidence="1">Cell membrane</location>
        <topology evidence="1">Multi-pass membrane protein</topology>
    </subcellularLocation>
</comment>
<comment type="caution">
    <text evidence="14">The sequence shown here is derived from an EMBL/GenBank/DDBJ whole genome shotgun (WGS) entry which is preliminary data.</text>
</comment>
<dbReference type="SUPFAM" id="SSF56176">
    <property type="entry name" value="FAD-binding/transporter-associated domain-like"/>
    <property type="match status" value="1"/>
</dbReference>
<keyword evidence="3" id="KW-1003">Cell membrane</keyword>
<evidence type="ECO:0000259" key="13">
    <source>
        <dbReference type="PROSITE" id="PS51846"/>
    </source>
</evidence>
<feature type="transmembrane region" description="Helical" evidence="11">
    <location>
        <begin position="6"/>
        <end position="30"/>
    </location>
</feature>
<feature type="transmembrane region" description="Helical" evidence="11">
    <location>
        <begin position="61"/>
        <end position="85"/>
    </location>
</feature>
<dbReference type="EMBL" id="JALEMU010000096">
    <property type="protein sequence ID" value="MCI5755878.1"/>
    <property type="molecule type" value="Genomic_DNA"/>
</dbReference>
<evidence type="ECO:0000256" key="3">
    <source>
        <dbReference type="ARBA" id="ARBA00022475"/>
    </source>
</evidence>
<dbReference type="Pfam" id="PF00571">
    <property type="entry name" value="CBS"/>
    <property type="match status" value="2"/>
</dbReference>
<dbReference type="InterPro" id="IPR016169">
    <property type="entry name" value="FAD-bd_PCMH_sub2"/>
</dbReference>
<dbReference type="InterPro" id="IPR046342">
    <property type="entry name" value="CBS_dom_sf"/>
</dbReference>
<keyword evidence="8 10" id="KW-0472">Membrane</keyword>
<keyword evidence="6 10" id="KW-1133">Transmembrane helix</keyword>
<dbReference type="CDD" id="cd04590">
    <property type="entry name" value="CBS_pair_CorC_HlyC_assoc"/>
    <property type="match status" value="1"/>
</dbReference>
<evidence type="ECO:0000256" key="8">
    <source>
        <dbReference type="ARBA" id="ARBA00023136"/>
    </source>
</evidence>
<dbReference type="Proteomes" id="UP001139365">
    <property type="component" value="Unassembled WGS sequence"/>
</dbReference>
<keyword evidence="4 10" id="KW-0812">Transmembrane</keyword>
<dbReference type="InterPro" id="IPR036318">
    <property type="entry name" value="FAD-bd_PCMH-like_sf"/>
</dbReference>
<feature type="transmembrane region" description="Helical" evidence="11">
    <location>
        <begin position="91"/>
        <end position="111"/>
    </location>
</feature>
<dbReference type="PROSITE" id="PS51371">
    <property type="entry name" value="CBS"/>
    <property type="match status" value="1"/>
</dbReference>
<evidence type="ECO:0000256" key="7">
    <source>
        <dbReference type="ARBA" id="ARBA00023122"/>
    </source>
</evidence>
<dbReference type="PROSITE" id="PS51846">
    <property type="entry name" value="CNNM"/>
    <property type="match status" value="1"/>
</dbReference>
<evidence type="ECO:0000256" key="9">
    <source>
        <dbReference type="PROSITE-ProRule" id="PRU00703"/>
    </source>
</evidence>
<dbReference type="PANTHER" id="PTHR22777:SF32">
    <property type="entry name" value="UPF0053 INNER MEMBRANE PROTEIN YFJD"/>
    <property type="match status" value="1"/>
</dbReference>
<feature type="domain" description="CBS" evidence="12">
    <location>
        <begin position="268"/>
        <end position="328"/>
    </location>
</feature>
<sequence>MNPENIRNIIALAVLILMSGYFSATETAFLSCNKTRLRTMAEKGNKRAALVNRLNENYDRLLSTILIGNNIVNLTAASIGTVLFVRLYGDIGATVSTAVITVLVLIFGEITPKNVAKDCPEKLAMFSAPIIRVLIWIFTPLNFLFGLWKKLISKVLHLESDSKMSQEELLMLVEEVREGGTIDSEEGDLLKNAIEFNDMRAEDILTHRVDLEAVDIESTKEEIAEVFTQSKFARLPVYEDSIDNIIGILNMKDFYDGTGITAKSIRDIMTKPLFVLKSEKIDELLKLLQETKSQMAVILDEYGGTLGIVTLEDILEELVGEIWDEHDEVTEEYIPIGENRWRVDCSVNLDDFCDFFGIETDSTTISLGGWVMEQLGKVPEAGDSFEFE</sequence>
<dbReference type="InterPro" id="IPR002550">
    <property type="entry name" value="CNNM"/>
</dbReference>
<feature type="domain" description="CNNM transmembrane" evidence="13">
    <location>
        <begin position="1"/>
        <end position="186"/>
    </location>
</feature>
<evidence type="ECO:0000256" key="1">
    <source>
        <dbReference type="ARBA" id="ARBA00004651"/>
    </source>
</evidence>
<organism evidence="14 15">
    <name type="scientific">Candidatus Colimorpha enterica</name>
    <dbReference type="NCBI Taxonomy" id="3083063"/>
    <lineage>
        <taxon>Bacteria</taxon>
        <taxon>Pseudomonadati</taxon>
        <taxon>Bacteroidota</taxon>
        <taxon>Bacteroidia</taxon>
        <taxon>Bacteroidales</taxon>
        <taxon>Candidatus Colimorpha</taxon>
    </lineage>
</organism>
<dbReference type="SUPFAM" id="SSF54631">
    <property type="entry name" value="CBS-domain pair"/>
    <property type="match status" value="1"/>
</dbReference>
<feature type="non-terminal residue" evidence="14">
    <location>
        <position position="388"/>
    </location>
</feature>
<evidence type="ECO:0000256" key="4">
    <source>
        <dbReference type="ARBA" id="ARBA00022692"/>
    </source>
</evidence>
<dbReference type="InterPro" id="IPR000644">
    <property type="entry name" value="CBS_dom"/>
</dbReference>
<name>A0AAE3FHF6_9BACT</name>
<evidence type="ECO:0000256" key="2">
    <source>
        <dbReference type="ARBA" id="ARBA00006337"/>
    </source>
</evidence>
<evidence type="ECO:0000256" key="5">
    <source>
        <dbReference type="ARBA" id="ARBA00022737"/>
    </source>
</evidence>
<dbReference type="Gene3D" id="3.30.465.10">
    <property type="match status" value="1"/>
</dbReference>
<evidence type="ECO:0000259" key="12">
    <source>
        <dbReference type="PROSITE" id="PS51371"/>
    </source>
</evidence>
<dbReference type="AlphaFoldDB" id="A0AAE3FHF6"/>
<dbReference type="Gene3D" id="3.10.580.10">
    <property type="entry name" value="CBS-domain"/>
    <property type="match status" value="1"/>
</dbReference>
<keyword evidence="7 9" id="KW-0129">CBS domain</keyword>
<evidence type="ECO:0000313" key="14">
    <source>
        <dbReference type="EMBL" id="MCI5755878.1"/>
    </source>
</evidence>
<feature type="transmembrane region" description="Helical" evidence="11">
    <location>
        <begin position="123"/>
        <end position="148"/>
    </location>
</feature>
<gene>
    <name evidence="14" type="ORF">MR241_06235</name>
</gene>
<keyword evidence="5" id="KW-0677">Repeat</keyword>
<dbReference type="GO" id="GO:0005886">
    <property type="term" value="C:plasma membrane"/>
    <property type="evidence" value="ECO:0007669"/>
    <property type="project" value="UniProtKB-SubCell"/>
</dbReference>
<dbReference type="PANTHER" id="PTHR22777">
    <property type="entry name" value="HEMOLYSIN-RELATED"/>
    <property type="match status" value="1"/>
</dbReference>
<evidence type="ECO:0000256" key="6">
    <source>
        <dbReference type="ARBA" id="ARBA00022989"/>
    </source>
</evidence>